<feature type="region of interest" description="Disordered" evidence="1">
    <location>
        <begin position="75"/>
        <end position="94"/>
    </location>
</feature>
<dbReference type="KEGG" id="kfl:Kfla_0615"/>
<evidence type="ECO:0000313" key="2">
    <source>
        <dbReference type="EMBL" id="ADB29736.1"/>
    </source>
</evidence>
<dbReference type="Gene3D" id="2.130.10.10">
    <property type="entry name" value="YVTN repeat-like/Quinoprotein amine dehydrogenase"/>
    <property type="match status" value="1"/>
</dbReference>
<gene>
    <name evidence="2" type="ordered locus">Kfla_0615</name>
</gene>
<reference evidence="2 3" key="2">
    <citation type="journal article" date="2010" name="Stand. Genomic Sci.">
        <title>Complete genome sequence of Kribbella flavida type strain (IFO 14399).</title>
        <authorList>
            <person name="Pukall R."/>
            <person name="Lapidus A."/>
            <person name="Glavina Del Rio T."/>
            <person name="Copeland A."/>
            <person name="Tice H."/>
            <person name="Cheng J.-F."/>
            <person name="Lucas S."/>
            <person name="Chen F."/>
            <person name="Nolan M."/>
            <person name="LaButti K."/>
            <person name="Pati A."/>
            <person name="Ivanova N."/>
            <person name="Mavrommatis K."/>
            <person name="Mikhailova N."/>
            <person name="Pitluck S."/>
            <person name="Bruce D."/>
            <person name="Goodwin L."/>
            <person name="Land M."/>
            <person name="Hauser L."/>
            <person name="Chang Y.-J."/>
            <person name="Jeffries C.D."/>
            <person name="Chen A."/>
            <person name="Palaniappan K."/>
            <person name="Chain P."/>
            <person name="Rohde M."/>
            <person name="Goeker M."/>
            <person name="Bristow J."/>
            <person name="Eisen J.A."/>
            <person name="Markowitz V."/>
            <person name="Hugenholtz P."/>
            <person name="Kyrpides N.C."/>
            <person name="Klenk H.-P."/>
            <person name="Brettin T."/>
        </authorList>
    </citation>
    <scope>NUCLEOTIDE SEQUENCE [LARGE SCALE GENOMIC DNA]</scope>
    <source>
        <strain evidence="3">DSM 17836 / JCM 10339 / NBRC 14399</strain>
    </source>
</reference>
<accession>D2PX88</accession>
<dbReference type="STRING" id="479435.Kfla_0615"/>
<dbReference type="InterPro" id="IPR015943">
    <property type="entry name" value="WD40/YVTN_repeat-like_dom_sf"/>
</dbReference>
<dbReference type="SUPFAM" id="SSF69304">
    <property type="entry name" value="Tricorn protease N-terminal domain"/>
    <property type="match status" value="1"/>
</dbReference>
<protein>
    <recommendedName>
        <fullName evidence="4">WD40 repeat domain-containing protein</fullName>
    </recommendedName>
</protein>
<organism evidence="2 3">
    <name type="scientific">Kribbella flavida (strain DSM 17836 / JCM 10339 / NBRC 14399)</name>
    <dbReference type="NCBI Taxonomy" id="479435"/>
    <lineage>
        <taxon>Bacteria</taxon>
        <taxon>Bacillati</taxon>
        <taxon>Actinomycetota</taxon>
        <taxon>Actinomycetes</taxon>
        <taxon>Propionibacteriales</taxon>
        <taxon>Kribbellaceae</taxon>
        <taxon>Kribbella</taxon>
    </lineage>
</organism>
<dbReference type="HOGENOM" id="CLU_675757_0_0_11"/>
<dbReference type="Proteomes" id="UP000007967">
    <property type="component" value="Chromosome"/>
</dbReference>
<evidence type="ECO:0000256" key="1">
    <source>
        <dbReference type="SAM" id="MobiDB-lite"/>
    </source>
</evidence>
<evidence type="ECO:0000313" key="3">
    <source>
        <dbReference type="Proteomes" id="UP000007967"/>
    </source>
</evidence>
<feature type="region of interest" description="Disordered" evidence="1">
    <location>
        <begin position="30"/>
        <end position="64"/>
    </location>
</feature>
<proteinExistence type="predicted"/>
<dbReference type="AlphaFoldDB" id="D2PX88"/>
<dbReference type="RefSeq" id="WP_012918292.1">
    <property type="nucleotide sequence ID" value="NC_013729.1"/>
</dbReference>
<evidence type="ECO:0008006" key="4">
    <source>
        <dbReference type="Google" id="ProtNLM"/>
    </source>
</evidence>
<keyword evidence="3" id="KW-1185">Reference proteome</keyword>
<name>D2PX88_KRIFD</name>
<dbReference type="OrthoDB" id="3814002at2"/>
<dbReference type="eggNOG" id="COG3468">
    <property type="taxonomic scope" value="Bacteria"/>
</dbReference>
<dbReference type="EMBL" id="CP001736">
    <property type="protein sequence ID" value="ADB29736.1"/>
    <property type="molecule type" value="Genomic_DNA"/>
</dbReference>
<sequence length="376" mass="39079">MARGNTRLVVLVSAVAVAAVAVGGVVANRQAPRSDDGAAASPLSGRSGSVGTAGPPDGPEYTGPVKVRLPLKTLKRGREPQVPHSVGRAVRGGAGGEIGVPGTAPVLEFSRTGDAVFAILSEGDGASTVLLKLKADGSQERVRDVISVRGTEDESAVAYATQPRAQDGTNRRGSVVFAETADGTVRQLKVPNQYDVRMLAYVGDAVYFRGSAAPDAGSWKLWRWVPGESRARQVPTHGSATAISPDGKLVALRTAAGDHRACSTVNELATGRSLWRTCDHEIRSFTPDGRIAIAGPAYADGWAASSVSALDVADGNLLRQWTGAAFVASRAEDDQHVLLLIDDKESMPRGVLRCAVPTGTCELAVPLGGFRVGLGT</sequence>
<reference evidence="3" key="1">
    <citation type="submission" date="2009-09" db="EMBL/GenBank/DDBJ databases">
        <title>The complete genome of Kribbella flavida DSM 17836.</title>
        <authorList>
            <consortium name="US DOE Joint Genome Institute (JGI-PGF)"/>
            <person name="Lucas S."/>
            <person name="Copeland A."/>
            <person name="Lapidus A."/>
            <person name="Glavina del Rio T."/>
            <person name="Dalin E."/>
            <person name="Tice H."/>
            <person name="Bruce D."/>
            <person name="Goodwin L."/>
            <person name="Pitluck S."/>
            <person name="Kyrpides N."/>
            <person name="Mavromatis K."/>
            <person name="Ivanova N."/>
            <person name="Saunders E."/>
            <person name="Brettin T."/>
            <person name="Detter J.C."/>
            <person name="Han C."/>
            <person name="Larimer F."/>
            <person name="Land M."/>
            <person name="Hauser L."/>
            <person name="Markowitz V."/>
            <person name="Cheng J.-F."/>
            <person name="Hugenholtz P."/>
            <person name="Woyke T."/>
            <person name="Wu D."/>
            <person name="Pukall R."/>
            <person name="Klenk H.-P."/>
            <person name="Eisen J.A."/>
        </authorList>
    </citation>
    <scope>NUCLEOTIDE SEQUENCE [LARGE SCALE GENOMIC DNA]</scope>
    <source>
        <strain evidence="3">DSM 17836 / JCM 10339 / NBRC 14399</strain>
    </source>
</reference>